<feature type="compositionally biased region" description="Polar residues" evidence="2">
    <location>
        <begin position="1071"/>
        <end position="1088"/>
    </location>
</feature>
<dbReference type="PROSITE" id="PS50245">
    <property type="entry name" value="CAP_GLY_2"/>
    <property type="match status" value="1"/>
</dbReference>
<dbReference type="GO" id="GO:0004300">
    <property type="term" value="F:enoyl-CoA hydratase activity"/>
    <property type="evidence" value="ECO:0007669"/>
    <property type="project" value="TreeGrafter"/>
</dbReference>
<proteinExistence type="predicted"/>
<dbReference type="EMBL" id="MAVT02000621">
    <property type="protein sequence ID" value="POS74487.1"/>
    <property type="molecule type" value="Genomic_DNA"/>
</dbReference>
<dbReference type="GO" id="GO:0005777">
    <property type="term" value="C:peroxisome"/>
    <property type="evidence" value="ECO:0007669"/>
    <property type="project" value="TreeGrafter"/>
</dbReference>
<accession>A0A2P5HW47</accession>
<dbReference type="PANTHER" id="PTHR13078:SF57">
    <property type="entry name" value="DEHYDRATASE, PUTATIVE (AFU_ORTHOLOGUE AFUA_5G00640)-RELATED"/>
    <property type="match status" value="1"/>
</dbReference>
<dbReference type="CDD" id="cd03448">
    <property type="entry name" value="HDE_HSD"/>
    <property type="match status" value="1"/>
</dbReference>
<dbReference type="GO" id="GO:0006635">
    <property type="term" value="P:fatty acid beta-oxidation"/>
    <property type="evidence" value="ECO:0007669"/>
    <property type="project" value="TreeGrafter"/>
</dbReference>
<dbReference type="GO" id="GO:0003857">
    <property type="term" value="F:(3S)-3-hydroxyacyl-CoA dehydrogenase (NAD+) activity"/>
    <property type="evidence" value="ECO:0007669"/>
    <property type="project" value="TreeGrafter"/>
</dbReference>
<gene>
    <name evidence="5" type="ORF">DHEL01_v207121</name>
</gene>
<evidence type="ECO:0000313" key="6">
    <source>
        <dbReference type="Proteomes" id="UP000094444"/>
    </source>
</evidence>
<dbReference type="Pfam" id="PF01575">
    <property type="entry name" value="MaoC_dehydratas"/>
    <property type="match status" value="1"/>
</dbReference>
<dbReference type="InterPro" id="IPR032675">
    <property type="entry name" value="LRR_dom_sf"/>
</dbReference>
<keyword evidence="1" id="KW-0479">Metal-binding</keyword>
<evidence type="ECO:0000256" key="2">
    <source>
        <dbReference type="SAM" id="MobiDB-lite"/>
    </source>
</evidence>
<feature type="domain" description="CAP-Gly" evidence="4">
    <location>
        <begin position="334"/>
        <end position="380"/>
    </location>
</feature>
<dbReference type="PROSITE" id="PS51450">
    <property type="entry name" value="LRR"/>
    <property type="match status" value="2"/>
</dbReference>
<dbReference type="PROSITE" id="PS50103">
    <property type="entry name" value="ZF_C3H1"/>
    <property type="match status" value="1"/>
</dbReference>
<dbReference type="SMART" id="SM01052">
    <property type="entry name" value="CAP_GLY"/>
    <property type="match status" value="1"/>
</dbReference>
<keyword evidence="1" id="KW-0862">Zinc</keyword>
<evidence type="ECO:0000259" key="4">
    <source>
        <dbReference type="PROSITE" id="PS50245"/>
    </source>
</evidence>
<keyword evidence="6" id="KW-1185">Reference proteome</keyword>
<feature type="zinc finger region" description="C3H1-type" evidence="1">
    <location>
        <begin position="1175"/>
        <end position="1203"/>
    </location>
</feature>
<protein>
    <submittedName>
        <fullName evidence="5">Tubulin-specific chaperone</fullName>
    </submittedName>
</protein>
<sequence length="1422" mass="155540">MSGPGVGFEYPAQPVEWLKRDALLFANSIGCTADELHFLFELHPDFTVFPSYPVILPFKGATQEVIDFYAAQKAVKIPDVPDFDHTRVVDGQRLLQFFKPLPPTSEGRRFEIRQKVIGVYDKGRPGSVLETQSDLVDAQTGDIYSRAIGSAFFVGQGNWGGPKGPATVNFPPPEGKQPDLTFEDQTTKETALLYRLNGDYNPLHATPEPGKKMGFGGEIIHGLYSFNSTCHGLLKHVAGSDPKNLKEFQARFASPVKPGDKLVTSVWKTGDVKDGWEEVRFETKVEGKKVCLSNGRALVKAVGSTKSSMSLGPELAVGQRLSYDGALCTVRYIGQVSGTAGDWLGVEWDDPSRGKHDGSHKDVRYFACRSKSPKAASFVRPTRPADQPRTFLQALHDKYAPAAAAGHVQSLSGHQIVISGKVAEEIGFDKIRRQQAQLSELKIVILDGLRVSSASAPGENPISEVCPKVVELDVSRSLVIDFGEIVDLCSQLKALRRLGLNGNRYQESLIARIHTEPAREAFASVQELALDETLLGWESICHISRCFQSLAILHASTNRLSRLSPFGAITATQTLTTLYLEYNDFTALSDLACLGQLASLKNLHLKGNNISTITAGPCQETPIFSHTLTHLDISYNKVSSWSFVDALPDSFPGLSSLRLAHNPVYEDPGFDTSDTTASAAGTAGSKATVTEEAYMITVARLACLQTLNFSHVTLTDRTNAEMFYLSRIGRQLASVPESPEAEAAVTAQHRRYAELCELYDEPVVLRRKEVNPAFLEARLVTVAFRFCPTGKGNNIKAVEKHAQIPKNSDIYAVKGIAGRLFGHEPLKLRLIWETGEWDPVAGLDDAGDSSDEDYEDAVGGQQALGGGRPARDDANAQLDSKTGRWIKREEELRDSPRQFGFCVDGLDISIRANAGNRHKLTHSACGDLFGKQSTATPLYDQTEGARITSDELSGTSLSIFIIRALDATHHHTPRPVAATMQPRPDYFIVRPDTKDGMPGPLVPLVAADQLPDWMQLVGVARELDAKQTIGLTNLGIVEMEEDSTFEVRLQYDKIRAILGYADDAIDSYPSGNGKTKAQATEGKTTTPFCETKNKTNKEAASNESLAISSGDSNNTGPHVFDKTPQHGRSSVHVLRASRHSLGNSIQARNSSITKATLDEPRPSHPKHTTAKQDKQPATAFCRHWCHHGTCKWGPQCRHMHRMPTTVEGLREVGLEGFPTWYLLMMSDAGSELPGLSSLDAMLRRLEDVQLSARRHTTIQQPQPSVIDSGVQGHTAALSALDNPVSNKLKLKQTREMRHLLLRGVHPTQGQRLPRRQINSNYANLGANTRVAADVANIGRQAQRQQQQQQTRGNTPVVTQVLARPRTSIEYVRDSGHDGEGCIPPGRNGGRASNNCADATDVSSPGFVTCRDSFGEEKLVDVD</sequence>
<dbReference type="PROSITE" id="PS00845">
    <property type="entry name" value="CAP_GLY_1"/>
    <property type="match status" value="1"/>
</dbReference>
<dbReference type="PANTHER" id="PTHR13078">
    <property type="entry name" value="PEROXISOMAL MULTIFUNCTIONAL ENZYME TYPE 2-RELATED"/>
    <property type="match status" value="1"/>
</dbReference>
<evidence type="ECO:0000259" key="3">
    <source>
        <dbReference type="PROSITE" id="PS50103"/>
    </source>
</evidence>
<dbReference type="InterPro" id="IPR000571">
    <property type="entry name" value="Znf_CCCH"/>
</dbReference>
<dbReference type="SUPFAM" id="SSF52047">
    <property type="entry name" value="RNI-like"/>
    <property type="match status" value="1"/>
</dbReference>
<feature type="domain" description="C3H1-type" evidence="3">
    <location>
        <begin position="1175"/>
        <end position="1203"/>
    </location>
</feature>
<dbReference type="GO" id="GO:0044594">
    <property type="term" value="F:17-beta-hydroxysteroid dehydrogenase (NAD+) activity"/>
    <property type="evidence" value="ECO:0007669"/>
    <property type="project" value="TreeGrafter"/>
</dbReference>
<dbReference type="InterPro" id="IPR000938">
    <property type="entry name" value="CAP-Gly_domain"/>
</dbReference>
<dbReference type="Proteomes" id="UP000094444">
    <property type="component" value="Unassembled WGS sequence"/>
</dbReference>
<dbReference type="Pfam" id="PF01302">
    <property type="entry name" value="CAP_GLY"/>
    <property type="match status" value="1"/>
</dbReference>
<dbReference type="STRING" id="158607.A0A2P5HW47"/>
<dbReference type="InterPro" id="IPR029069">
    <property type="entry name" value="HotDog_dom_sf"/>
</dbReference>
<dbReference type="InterPro" id="IPR002539">
    <property type="entry name" value="MaoC-like_dom"/>
</dbReference>
<evidence type="ECO:0000256" key="1">
    <source>
        <dbReference type="PROSITE-ProRule" id="PRU00723"/>
    </source>
</evidence>
<dbReference type="SUPFAM" id="SSF54637">
    <property type="entry name" value="Thioesterase/thiol ester dehydrase-isomerase"/>
    <property type="match status" value="2"/>
</dbReference>
<dbReference type="InterPro" id="IPR001611">
    <property type="entry name" value="Leu-rich_rpt"/>
</dbReference>
<name>A0A2P5HW47_DIAHE</name>
<dbReference type="Gene3D" id="2.30.30.190">
    <property type="entry name" value="CAP Gly-rich-like domain"/>
    <property type="match status" value="1"/>
</dbReference>
<feature type="region of interest" description="Disordered" evidence="2">
    <location>
        <begin position="1071"/>
        <end position="1131"/>
    </location>
</feature>
<feature type="compositionally biased region" description="Acidic residues" evidence="2">
    <location>
        <begin position="845"/>
        <end position="856"/>
    </location>
</feature>
<dbReference type="Gene3D" id="3.10.129.10">
    <property type="entry name" value="Hotdog Thioesterase"/>
    <property type="match status" value="2"/>
</dbReference>
<evidence type="ECO:0000313" key="5">
    <source>
        <dbReference type="EMBL" id="POS74487.1"/>
    </source>
</evidence>
<feature type="region of interest" description="Disordered" evidence="2">
    <location>
        <begin position="844"/>
        <end position="875"/>
    </location>
</feature>
<dbReference type="InterPro" id="IPR036859">
    <property type="entry name" value="CAP-Gly_dom_sf"/>
</dbReference>
<dbReference type="SUPFAM" id="SSF74924">
    <property type="entry name" value="Cap-Gly domain"/>
    <property type="match status" value="1"/>
</dbReference>
<comment type="caution">
    <text evidence="5">The sequence shown here is derived from an EMBL/GenBank/DDBJ whole genome shotgun (WGS) entry which is preliminary data.</text>
</comment>
<keyword evidence="1" id="KW-0863">Zinc-finger</keyword>
<organism evidence="5 6">
    <name type="scientific">Diaporthe helianthi</name>
    <dbReference type="NCBI Taxonomy" id="158607"/>
    <lineage>
        <taxon>Eukaryota</taxon>
        <taxon>Fungi</taxon>
        <taxon>Dikarya</taxon>
        <taxon>Ascomycota</taxon>
        <taxon>Pezizomycotina</taxon>
        <taxon>Sordariomycetes</taxon>
        <taxon>Sordariomycetidae</taxon>
        <taxon>Diaporthales</taxon>
        <taxon>Diaporthaceae</taxon>
        <taxon>Diaporthe</taxon>
    </lineage>
</organism>
<dbReference type="Pfam" id="PF22622">
    <property type="entry name" value="MFE-2_hydrat-2_N"/>
    <property type="match status" value="1"/>
</dbReference>
<feature type="region of interest" description="Disordered" evidence="2">
    <location>
        <begin position="1148"/>
        <end position="1174"/>
    </location>
</feature>
<dbReference type="Gene3D" id="3.80.10.10">
    <property type="entry name" value="Ribonuclease Inhibitor"/>
    <property type="match status" value="2"/>
</dbReference>
<feature type="compositionally biased region" description="Polar residues" evidence="2">
    <location>
        <begin position="1098"/>
        <end position="1116"/>
    </location>
</feature>
<dbReference type="GO" id="GO:0008270">
    <property type="term" value="F:zinc ion binding"/>
    <property type="evidence" value="ECO:0007669"/>
    <property type="project" value="UniProtKB-KW"/>
</dbReference>
<dbReference type="InterPro" id="IPR054357">
    <property type="entry name" value="MFE-2_N"/>
</dbReference>
<dbReference type="InParanoid" id="A0A2P5HW47"/>
<dbReference type="OrthoDB" id="5273213at2759"/>
<reference evidence="5" key="1">
    <citation type="submission" date="2017-09" db="EMBL/GenBank/DDBJ databases">
        <title>Polyketide synthases of a Diaporthe helianthi virulent isolate.</title>
        <authorList>
            <person name="Baroncelli R."/>
        </authorList>
    </citation>
    <scope>NUCLEOTIDE SEQUENCE [LARGE SCALE GENOMIC DNA]</scope>
    <source>
        <strain evidence="5">7/96</strain>
    </source>
</reference>